<dbReference type="Proteomes" id="UP000054323">
    <property type="component" value="Unassembled WGS sequence"/>
</dbReference>
<dbReference type="InterPro" id="IPR020574">
    <property type="entry name" value="Ribosomal_uS9_CS"/>
</dbReference>
<sequence length="133" mass="14549">MTKIINTSGKRKTAIARATLKPGNGRVRINSVPLEIYGNELTRMKIAEPLLLAPTALDGVDAAIDVSGGGIMGQAEAIRTALARGIVEWHNDPRIKDAFLAYDRTLLVNDSRQKETKKPHGPGARARFQKSYR</sequence>
<keyword evidence="2 4" id="KW-0689">Ribosomal protein</keyword>
<dbReference type="InterPro" id="IPR019958">
    <property type="entry name" value="Ribosomal_uS9_archaeal"/>
</dbReference>
<dbReference type="PANTHER" id="PTHR21569">
    <property type="entry name" value="RIBOSOMAL PROTEIN S9"/>
    <property type="match status" value="1"/>
</dbReference>
<evidence type="ECO:0000256" key="1">
    <source>
        <dbReference type="ARBA" id="ARBA00005251"/>
    </source>
</evidence>
<evidence type="ECO:0000256" key="5">
    <source>
        <dbReference type="RuleBase" id="RU003815"/>
    </source>
</evidence>
<dbReference type="AlphaFoldDB" id="A0A101J1I0"/>
<dbReference type="HAMAP" id="MF_00532_A">
    <property type="entry name" value="Ribosomal_uS9_A"/>
    <property type="match status" value="1"/>
</dbReference>
<name>A0A101J1I0_9EURY</name>
<dbReference type="EMBL" id="LGHE01000016">
    <property type="protein sequence ID" value="KUL05264.1"/>
    <property type="molecule type" value="Genomic_DNA"/>
</dbReference>
<dbReference type="Proteomes" id="UP000054598">
    <property type="component" value="Unassembled WGS sequence"/>
</dbReference>
<dbReference type="PATRIC" id="fig|2198.3.peg.2154"/>
<reference evidence="9 10" key="2">
    <citation type="journal article" date="2015" name="MBio">
        <title>Genome-Resolved Metagenomic Analysis Reveals Roles for Candidate Phyla and Other Microbial Community Members in Biogeochemical Transformations in Oil Reservoirs.</title>
        <authorList>
            <person name="Hu P."/>
            <person name="Tom L."/>
            <person name="Singh A."/>
            <person name="Thomas B.C."/>
            <person name="Baker B.J."/>
            <person name="Piceno Y.M."/>
            <person name="Andersen G.L."/>
            <person name="Banfield J.F."/>
        </authorList>
    </citation>
    <scope>NUCLEOTIDE SEQUENCE [LARGE SCALE GENOMIC DNA]</scope>
</reference>
<evidence type="ECO:0000313" key="7">
    <source>
        <dbReference type="EMBL" id="KUK63063.1"/>
    </source>
</evidence>
<dbReference type="EMBL" id="LGGD01000047">
    <property type="protein sequence ID" value="KUK63063.1"/>
    <property type="molecule type" value="Genomic_DNA"/>
</dbReference>
<dbReference type="GO" id="GO:0000462">
    <property type="term" value="P:maturation of SSU-rRNA from tricistronic rRNA transcript (SSU-rRNA, 5.8S rRNA, LSU-rRNA)"/>
    <property type="evidence" value="ECO:0007669"/>
    <property type="project" value="TreeGrafter"/>
</dbReference>
<evidence type="ECO:0000313" key="9">
    <source>
        <dbReference type="Proteomes" id="UP000054323"/>
    </source>
</evidence>
<keyword evidence="3 4" id="KW-0687">Ribonucleoprotein</keyword>
<dbReference type="NCBIfam" id="TIGR03627">
    <property type="entry name" value="uS9_arch"/>
    <property type="match status" value="1"/>
</dbReference>
<evidence type="ECO:0000256" key="6">
    <source>
        <dbReference type="SAM" id="MobiDB-lite"/>
    </source>
</evidence>
<organism evidence="8 10">
    <name type="scientific">Methanoculleus marisnigri</name>
    <dbReference type="NCBI Taxonomy" id="2198"/>
    <lineage>
        <taxon>Archaea</taxon>
        <taxon>Methanobacteriati</taxon>
        <taxon>Methanobacteriota</taxon>
        <taxon>Stenosarchaea group</taxon>
        <taxon>Methanomicrobia</taxon>
        <taxon>Methanomicrobiales</taxon>
        <taxon>Methanomicrobiaceae</taxon>
        <taxon>Methanoculleus</taxon>
    </lineage>
</organism>
<evidence type="ECO:0000256" key="3">
    <source>
        <dbReference type="ARBA" id="ARBA00023274"/>
    </source>
</evidence>
<evidence type="ECO:0000256" key="2">
    <source>
        <dbReference type="ARBA" id="ARBA00022980"/>
    </source>
</evidence>
<dbReference type="PROSITE" id="PS00360">
    <property type="entry name" value="RIBOSOMAL_S9"/>
    <property type="match status" value="1"/>
</dbReference>
<reference evidence="8" key="1">
    <citation type="journal article" date="2015" name="MBio">
        <title>Genome-resolved metagenomic analysis reveals roles for candidate phyla and other microbial community members in biogeochemical transformations in oil reservoirs.</title>
        <authorList>
            <person name="Hu P."/>
            <person name="Tom L."/>
            <person name="Singh A."/>
            <person name="Thomas B.C."/>
            <person name="Baker B.J."/>
            <person name="Piceno Y.M."/>
            <person name="Andersen G.L."/>
            <person name="Banfield J.F."/>
        </authorList>
    </citation>
    <scope>NUCLEOTIDE SEQUENCE [LARGE SCALE GENOMIC DNA]</scope>
    <source>
        <strain evidence="7">62_101</strain>
        <strain evidence="8">63_41</strain>
    </source>
</reference>
<dbReference type="GO" id="GO:0022627">
    <property type="term" value="C:cytosolic small ribosomal subunit"/>
    <property type="evidence" value="ECO:0007669"/>
    <property type="project" value="UniProtKB-UniRule"/>
</dbReference>
<comment type="similarity">
    <text evidence="1 4 5">Belongs to the universal ribosomal protein uS9 family.</text>
</comment>
<dbReference type="SUPFAM" id="SSF54211">
    <property type="entry name" value="Ribosomal protein S5 domain 2-like"/>
    <property type="match status" value="1"/>
</dbReference>
<dbReference type="NCBIfam" id="NF001749">
    <property type="entry name" value="PRK00474.1"/>
    <property type="match status" value="1"/>
</dbReference>
<dbReference type="Gene3D" id="3.30.230.10">
    <property type="match status" value="1"/>
</dbReference>
<protein>
    <recommendedName>
        <fullName evidence="4">Small ribosomal subunit protein uS9</fullName>
    </recommendedName>
</protein>
<evidence type="ECO:0000313" key="10">
    <source>
        <dbReference type="Proteomes" id="UP000054598"/>
    </source>
</evidence>
<dbReference type="InterPro" id="IPR014721">
    <property type="entry name" value="Ribsml_uS5_D2-typ_fold_subgr"/>
</dbReference>
<evidence type="ECO:0000313" key="8">
    <source>
        <dbReference type="EMBL" id="KUL05264.1"/>
    </source>
</evidence>
<accession>A0A101J1I0</accession>
<gene>
    <name evidence="4" type="primary">rps9</name>
    <name evidence="7" type="ORF">XD82_0550</name>
    <name evidence="8" type="ORF">XE10_0252</name>
</gene>
<dbReference type="InterPro" id="IPR000754">
    <property type="entry name" value="Ribosomal_uS9"/>
</dbReference>
<comment type="caution">
    <text evidence="8">The sequence shown here is derived from an EMBL/GenBank/DDBJ whole genome shotgun (WGS) entry which is preliminary data.</text>
</comment>
<proteinExistence type="inferred from homology"/>
<dbReference type="InterPro" id="IPR020568">
    <property type="entry name" value="Ribosomal_Su5_D2-typ_SF"/>
</dbReference>
<dbReference type="PANTHER" id="PTHR21569:SF16">
    <property type="entry name" value="RIBOSOMAL PROTEIN S16"/>
    <property type="match status" value="1"/>
</dbReference>
<evidence type="ECO:0000256" key="4">
    <source>
        <dbReference type="HAMAP-Rule" id="MF_00532"/>
    </source>
</evidence>
<dbReference type="GO" id="GO:0003723">
    <property type="term" value="F:RNA binding"/>
    <property type="evidence" value="ECO:0007669"/>
    <property type="project" value="TreeGrafter"/>
</dbReference>
<dbReference type="Pfam" id="PF00380">
    <property type="entry name" value="Ribosomal_S9"/>
    <property type="match status" value="1"/>
</dbReference>
<dbReference type="GO" id="GO:0006412">
    <property type="term" value="P:translation"/>
    <property type="evidence" value="ECO:0007669"/>
    <property type="project" value="UniProtKB-UniRule"/>
</dbReference>
<feature type="region of interest" description="Disordered" evidence="6">
    <location>
        <begin position="111"/>
        <end position="133"/>
    </location>
</feature>
<dbReference type="GO" id="GO:0003735">
    <property type="term" value="F:structural constituent of ribosome"/>
    <property type="evidence" value="ECO:0007669"/>
    <property type="project" value="UniProtKB-UniRule"/>
</dbReference>